<feature type="domain" description="Peptidase M20 dimerisation" evidence="4">
    <location>
        <begin position="195"/>
        <end position="349"/>
    </location>
</feature>
<dbReference type="InterPro" id="IPR002933">
    <property type="entry name" value="Peptidase_M20"/>
</dbReference>
<dbReference type="Gene3D" id="3.40.630.10">
    <property type="entry name" value="Zn peptidases"/>
    <property type="match status" value="1"/>
</dbReference>
<name>A0AA42BEA8_9BACT</name>
<keyword evidence="2" id="KW-0479">Metal-binding</keyword>
<sequence length="457" mass="49762">MDRLEGVRRYVDDHAEAMIADLQRVVRQPSVSATGEGVAECARLLVEIMAGLGIEAEVVETDGQPLVLGRARAEREDAPALLVYCHYDVQPPDPLDAWEYPPFEARRVGDRIVGRGTTDAKGNLMALLQAVGALRATGGLPVLLTFLFDGEEESGSPSLPAAVERLRARLQADAAMAFDGGFDAGDIPRISLGTSGLLFVQLRARGAAHDLHSARARLVPNPAWRLVWALATMKTPDERVQIEGFYDRVRPPTEAERALLERAGWDDEAQRRALGVERFIDDLQGIDALERLLYSPTCNIAGFSAGYAGEGSKTVLPATATVNLDFRLVCDQDPEEIARLLRQHLDRHGFADVEMRVLGGSIEPSRTPPDAPIVDVTVEAARQVYGREPRLLPTGDASGREATWLANRLGIPGVQTGIGPPAWRGHAPNEFITVRHYLDGICFAAAIWLLAAERLRA</sequence>
<dbReference type="InterPro" id="IPR011650">
    <property type="entry name" value="Peptidase_M20_dimer"/>
</dbReference>
<dbReference type="Pfam" id="PF01546">
    <property type="entry name" value="Peptidase_M20"/>
    <property type="match status" value="1"/>
</dbReference>
<keyword evidence="3" id="KW-0378">Hydrolase</keyword>
<dbReference type="GO" id="GO:0046872">
    <property type="term" value="F:metal ion binding"/>
    <property type="evidence" value="ECO:0007669"/>
    <property type="project" value="UniProtKB-KW"/>
</dbReference>
<dbReference type="GO" id="GO:0009089">
    <property type="term" value="P:lysine biosynthetic process via diaminopimelate"/>
    <property type="evidence" value="ECO:0007669"/>
    <property type="project" value="TreeGrafter"/>
</dbReference>
<protein>
    <submittedName>
        <fullName evidence="5">M20/M25/M40 family metallo-hydrolase</fullName>
    </submittedName>
</protein>
<dbReference type="GO" id="GO:0005829">
    <property type="term" value="C:cytosol"/>
    <property type="evidence" value="ECO:0007669"/>
    <property type="project" value="TreeGrafter"/>
</dbReference>
<reference evidence="5" key="1">
    <citation type="submission" date="2022-06" db="EMBL/GenBank/DDBJ databases">
        <title>CFH 74404 Thermomicrobiaceae sp.</title>
        <authorList>
            <person name="Ming H."/>
            <person name="Li W.-J."/>
            <person name="Zhao Z."/>
        </authorList>
    </citation>
    <scope>NUCLEOTIDE SEQUENCE</scope>
    <source>
        <strain evidence="5">CFH 74404</strain>
    </source>
</reference>
<keyword evidence="1" id="KW-0645">Protease</keyword>
<dbReference type="EMBL" id="JAMSLR010000018">
    <property type="protein sequence ID" value="MCM8750588.1"/>
    <property type="molecule type" value="Genomic_DNA"/>
</dbReference>
<dbReference type="GO" id="GO:0008233">
    <property type="term" value="F:peptidase activity"/>
    <property type="evidence" value="ECO:0007669"/>
    <property type="project" value="UniProtKB-KW"/>
</dbReference>
<evidence type="ECO:0000313" key="6">
    <source>
        <dbReference type="Proteomes" id="UP001165306"/>
    </source>
</evidence>
<organism evidence="5 6">
    <name type="scientific">Thermalbibacter longus</name>
    <dbReference type="NCBI Taxonomy" id="2951981"/>
    <lineage>
        <taxon>Bacteria</taxon>
        <taxon>Pseudomonadati</taxon>
        <taxon>Thermomicrobiota</taxon>
        <taxon>Thermomicrobia</taxon>
        <taxon>Thermomicrobiales</taxon>
        <taxon>Thermomicrobiaceae</taxon>
        <taxon>Thermalbibacter</taxon>
    </lineage>
</organism>
<evidence type="ECO:0000256" key="2">
    <source>
        <dbReference type="ARBA" id="ARBA00022723"/>
    </source>
</evidence>
<dbReference type="AlphaFoldDB" id="A0AA42BEA8"/>
<dbReference type="Proteomes" id="UP001165306">
    <property type="component" value="Unassembled WGS sequence"/>
</dbReference>
<dbReference type="PANTHER" id="PTHR43270">
    <property type="entry name" value="BETA-ALA-HIS DIPEPTIDASE"/>
    <property type="match status" value="1"/>
</dbReference>
<dbReference type="PANTHER" id="PTHR43270:SF8">
    <property type="entry name" value="DI- AND TRIPEPTIDASE DUG2-RELATED"/>
    <property type="match status" value="1"/>
</dbReference>
<evidence type="ECO:0000259" key="4">
    <source>
        <dbReference type="Pfam" id="PF07687"/>
    </source>
</evidence>
<comment type="caution">
    <text evidence="5">The sequence shown here is derived from an EMBL/GenBank/DDBJ whole genome shotgun (WGS) entry which is preliminary data.</text>
</comment>
<evidence type="ECO:0000313" key="5">
    <source>
        <dbReference type="EMBL" id="MCM8750588.1"/>
    </source>
</evidence>
<dbReference type="Pfam" id="PF07687">
    <property type="entry name" value="M20_dimer"/>
    <property type="match status" value="1"/>
</dbReference>
<dbReference type="InterPro" id="IPR051458">
    <property type="entry name" value="Cyt/Met_Dipeptidase"/>
</dbReference>
<proteinExistence type="predicted"/>
<dbReference type="GO" id="GO:0009014">
    <property type="term" value="F:succinyl-diaminopimelate desuccinylase activity"/>
    <property type="evidence" value="ECO:0007669"/>
    <property type="project" value="TreeGrafter"/>
</dbReference>
<gene>
    <name evidence="5" type="ORF">NET02_15690</name>
</gene>
<accession>A0AA42BEA8</accession>
<dbReference type="GO" id="GO:0006508">
    <property type="term" value="P:proteolysis"/>
    <property type="evidence" value="ECO:0007669"/>
    <property type="project" value="UniProtKB-KW"/>
</dbReference>
<evidence type="ECO:0000256" key="1">
    <source>
        <dbReference type="ARBA" id="ARBA00022670"/>
    </source>
</evidence>
<dbReference type="SUPFAM" id="SSF53187">
    <property type="entry name" value="Zn-dependent exopeptidases"/>
    <property type="match status" value="1"/>
</dbReference>
<dbReference type="NCBIfam" id="NF005034">
    <property type="entry name" value="PRK06446.1"/>
    <property type="match status" value="1"/>
</dbReference>
<dbReference type="Gene3D" id="3.30.70.360">
    <property type="match status" value="1"/>
</dbReference>
<evidence type="ECO:0000256" key="3">
    <source>
        <dbReference type="ARBA" id="ARBA00022801"/>
    </source>
</evidence>
<dbReference type="RefSeq" id="WP_284058376.1">
    <property type="nucleotide sequence ID" value="NZ_JAMSLR010000018.1"/>
</dbReference>
<keyword evidence="6" id="KW-1185">Reference proteome</keyword>